<dbReference type="InterPro" id="IPR036286">
    <property type="entry name" value="LexA/Signal_pep-like_sf"/>
</dbReference>
<dbReference type="InterPro" id="IPR019533">
    <property type="entry name" value="Peptidase_S26"/>
</dbReference>
<dbReference type="GO" id="GO:0004252">
    <property type="term" value="F:serine-type endopeptidase activity"/>
    <property type="evidence" value="ECO:0007669"/>
    <property type="project" value="InterPro"/>
</dbReference>
<proteinExistence type="predicted"/>
<dbReference type="AlphaFoldDB" id="A0A6B0GT73"/>
<dbReference type="InterPro" id="IPR001733">
    <property type="entry name" value="Peptidase_S26B"/>
</dbReference>
<reference evidence="6 7" key="1">
    <citation type="submission" date="2019-12" db="EMBL/GenBank/DDBJ databases">
        <title>Halocatena pleomorpha gen. nov. sp. nov., an extremely halophilic archaeon of family Halobacteriaceae isolated from saltpan soil.</title>
        <authorList>
            <person name="Pal Y."/>
            <person name="Verma A."/>
            <person name="Krishnamurthi S."/>
            <person name="Kumar P."/>
        </authorList>
    </citation>
    <scope>NUCLEOTIDE SEQUENCE [LARGE SCALE GENOMIC DNA]</scope>
    <source>
        <strain evidence="6 7">JCM 16495</strain>
    </source>
</reference>
<dbReference type="PANTHER" id="PTHR10806:SF6">
    <property type="entry name" value="SIGNAL PEPTIDASE COMPLEX CATALYTIC SUBUNIT SEC11"/>
    <property type="match status" value="1"/>
</dbReference>
<keyword evidence="7" id="KW-1185">Reference proteome</keyword>
<evidence type="ECO:0000256" key="4">
    <source>
        <dbReference type="ARBA" id="ARBA00023136"/>
    </source>
</evidence>
<comment type="caution">
    <text evidence="6">The sequence shown here is derived from an EMBL/GenBank/DDBJ whole genome shotgun (WGS) entry which is preliminary data.</text>
</comment>
<dbReference type="OrthoDB" id="4822at2157"/>
<keyword evidence="3 5" id="KW-1133">Transmembrane helix</keyword>
<evidence type="ECO:0000313" key="7">
    <source>
        <dbReference type="Proteomes" id="UP000451471"/>
    </source>
</evidence>
<feature type="transmembrane region" description="Helical" evidence="5">
    <location>
        <begin position="229"/>
        <end position="256"/>
    </location>
</feature>
<feature type="transmembrane region" description="Helical" evidence="5">
    <location>
        <begin position="38"/>
        <end position="61"/>
    </location>
</feature>
<evidence type="ECO:0000256" key="5">
    <source>
        <dbReference type="SAM" id="Phobius"/>
    </source>
</evidence>
<organism evidence="6 7">
    <name type="scientific">Halomarina oriensis</name>
    <dbReference type="NCBI Taxonomy" id="671145"/>
    <lineage>
        <taxon>Archaea</taxon>
        <taxon>Methanobacteriati</taxon>
        <taxon>Methanobacteriota</taxon>
        <taxon>Stenosarchaea group</taxon>
        <taxon>Halobacteria</taxon>
        <taxon>Halobacteriales</taxon>
        <taxon>Natronomonadaceae</taxon>
        <taxon>Halomarina</taxon>
    </lineage>
</organism>
<keyword evidence="4 5" id="KW-0472">Membrane</keyword>
<name>A0A6B0GT73_9EURY</name>
<protein>
    <submittedName>
        <fullName evidence="6">S26 family signal peptidase</fullName>
    </submittedName>
</protein>
<dbReference type="EMBL" id="WSZK01000015">
    <property type="protein sequence ID" value="MWG34908.1"/>
    <property type="molecule type" value="Genomic_DNA"/>
</dbReference>
<keyword evidence="2 5" id="KW-0812">Transmembrane</keyword>
<gene>
    <name evidence="6" type="ORF">GQS65_10460</name>
</gene>
<comment type="subcellular location">
    <subcellularLocation>
        <location evidence="1">Membrane</location>
    </subcellularLocation>
</comment>
<evidence type="ECO:0000313" key="6">
    <source>
        <dbReference type="EMBL" id="MWG34908.1"/>
    </source>
</evidence>
<dbReference type="Proteomes" id="UP000451471">
    <property type="component" value="Unassembled WGS sequence"/>
</dbReference>
<dbReference type="SUPFAM" id="SSF51306">
    <property type="entry name" value="LexA/Signal peptidase"/>
    <property type="match status" value="1"/>
</dbReference>
<dbReference type="PANTHER" id="PTHR10806">
    <property type="entry name" value="SIGNAL PEPTIDASE COMPLEX CATALYTIC SUBUNIT SEC11"/>
    <property type="match status" value="1"/>
</dbReference>
<dbReference type="GO" id="GO:0016020">
    <property type="term" value="C:membrane"/>
    <property type="evidence" value="ECO:0007669"/>
    <property type="project" value="UniProtKB-SubCell"/>
</dbReference>
<dbReference type="GO" id="GO:0006465">
    <property type="term" value="P:signal peptide processing"/>
    <property type="evidence" value="ECO:0007669"/>
    <property type="project" value="InterPro"/>
</dbReference>
<evidence type="ECO:0000256" key="1">
    <source>
        <dbReference type="ARBA" id="ARBA00004370"/>
    </source>
</evidence>
<sequence>MKDPGEEGERPVGFGWIRWLFTTDHEAVVYVREVAGSVAAVALVGALLFAVSGIWPPLVAIESESMEPHISKGDLVFVMEEERLADGAATVSNGESTGVVTYRTGQETGYTKFSRPGDVIVYEPDGSRFATPIIHRAMFWVEDGENWYDRANPEYVGRYDACETDDDPITDTALPACPAPNAGFITKGDNGATNGQYDQVAGIADNPVDPDWVVGTAEFRIPLLGHVRLLFGLLGGSGGTLTTLAAGLTGALALAFDARSV</sequence>
<accession>A0A6B0GT73</accession>
<dbReference type="RefSeq" id="WP_158204538.1">
    <property type="nucleotide sequence ID" value="NZ_WSZK01000015.1"/>
</dbReference>
<evidence type="ECO:0000256" key="3">
    <source>
        <dbReference type="ARBA" id="ARBA00022989"/>
    </source>
</evidence>
<evidence type="ECO:0000256" key="2">
    <source>
        <dbReference type="ARBA" id="ARBA00022692"/>
    </source>
</evidence>
<dbReference type="CDD" id="cd06530">
    <property type="entry name" value="S26_SPase_I"/>
    <property type="match status" value="1"/>
</dbReference>